<keyword evidence="3" id="KW-1185">Reference proteome</keyword>
<evidence type="ECO:0000256" key="1">
    <source>
        <dbReference type="SAM" id="MobiDB-lite"/>
    </source>
</evidence>
<gene>
    <name evidence="2" type="ORF">PCON_08402</name>
</gene>
<evidence type="ECO:0000313" key="2">
    <source>
        <dbReference type="EMBL" id="CCX08809.1"/>
    </source>
</evidence>
<name>U4L178_PYROM</name>
<evidence type="ECO:0000313" key="3">
    <source>
        <dbReference type="Proteomes" id="UP000018144"/>
    </source>
</evidence>
<accession>U4L178</accession>
<protein>
    <submittedName>
        <fullName evidence="2">Uncharacterized protein</fullName>
    </submittedName>
</protein>
<dbReference type="EMBL" id="HF935432">
    <property type="protein sequence ID" value="CCX08809.1"/>
    <property type="molecule type" value="Genomic_DNA"/>
</dbReference>
<dbReference type="AlphaFoldDB" id="U4L178"/>
<dbReference type="Proteomes" id="UP000018144">
    <property type="component" value="Unassembled WGS sequence"/>
</dbReference>
<proteinExistence type="predicted"/>
<organism evidence="2 3">
    <name type="scientific">Pyronema omphalodes (strain CBS 100304)</name>
    <name type="common">Pyronema confluens</name>
    <dbReference type="NCBI Taxonomy" id="1076935"/>
    <lineage>
        <taxon>Eukaryota</taxon>
        <taxon>Fungi</taxon>
        <taxon>Dikarya</taxon>
        <taxon>Ascomycota</taxon>
        <taxon>Pezizomycotina</taxon>
        <taxon>Pezizomycetes</taxon>
        <taxon>Pezizales</taxon>
        <taxon>Pyronemataceae</taxon>
        <taxon>Pyronema</taxon>
    </lineage>
</organism>
<sequence>MNVSFDWHSASNRRIGFKAESVRPGETSTVAEEERSASRMHSMQ</sequence>
<feature type="region of interest" description="Disordered" evidence="1">
    <location>
        <begin position="18"/>
        <end position="44"/>
    </location>
</feature>
<reference evidence="2 3" key="1">
    <citation type="journal article" date="2013" name="PLoS Genet.">
        <title>The genome and development-dependent transcriptomes of Pyronema confluens: a window into fungal evolution.</title>
        <authorList>
            <person name="Traeger S."/>
            <person name="Altegoer F."/>
            <person name="Freitag M."/>
            <person name="Gabaldon T."/>
            <person name="Kempken F."/>
            <person name="Kumar A."/>
            <person name="Marcet-Houben M."/>
            <person name="Poggeler S."/>
            <person name="Stajich J.E."/>
            <person name="Nowrousian M."/>
        </authorList>
    </citation>
    <scope>NUCLEOTIDE SEQUENCE [LARGE SCALE GENOMIC DNA]</scope>
    <source>
        <strain evidence="3">CBS 100304</strain>
        <tissue evidence="2">Vegetative mycelium</tissue>
    </source>
</reference>